<keyword evidence="3 5" id="KW-0687">Ribonucleoprotein</keyword>
<dbReference type="SUPFAM" id="SSF143034">
    <property type="entry name" value="L35p-like"/>
    <property type="match status" value="1"/>
</dbReference>
<evidence type="ECO:0000256" key="3">
    <source>
        <dbReference type="ARBA" id="ARBA00023274"/>
    </source>
</evidence>
<dbReference type="GO" id="GO:1990904">
    <property type="term" value="C:ribonucleoprotein complex"/>
    <property type="evidence" value="ECO:0007669"/>
    <property type="project" value="UniProtKB-KW"/>
</dbReference>
<gene>
    <name evidence="7" type="ORF">F4Y42_05215</name>
</gene>
<dbReference type="GO" id="GO:0006412">
    <property type="term" value="P:translation"/>
    <property type="evidence" value="ECO:0007669"/>
    <property type="project" value="InterPro"/>
</dbReference>
<comment type="similarity">
    <text evidence="1 5">Belongs to the bacterial ribosomal protein bL35 family.</text>
</comment>
<sequence length="62" mass="7252">MPKMKSHKGAQKRFRVTKNGKLLRRKQGGNHLRRKKRKVSDYRHKITSPNKGQARATKKLVS</sequence>
<dbReference type="InterPro" id="IPR021137">
    <property type="entry name" value="Ribosomal_bL35-like"/>
</dbReference>
<organism evidence="7">
    <name type="scientific">Caldilineaceae bacterium SB0664_bin_27</name>
    <dbReference type="NCBI Taxonomy" id="2605260"/>
    <lineage>
        <taxon>Bacteria</taxon>
        <taxon>Bacillati</taxon>
        <taxon>Chloroflexota</taxon>
        <taxon>Caldilineae</taxon>
        <taxon>Caldilineales</taxon>
        <taxon>Caldilineaceae</taxon>
    </lineage>
</organism>
<keyword evidence="2 5" id="KW-0689">Ribosomal protein</keyword>
<dbReference type="GO" id="GO:0005840">
    <property type="term" value="C:ribosome"/>
    <property type="evidence" value="ECO:0007669"/>
    <property type="project" value="UniProtKB-KW"/>
</dbReference>
<accession>A0A6B0YPJ0</accession>
<comment type="caution">
    <text evidence="7">The sequence shown here is derived from an EMBL/GenBank/DDBJ whole genome shotgun (WGS) entry which is preliminary data.</text>
</comment>
<dbReference type="PROSITE" id="PS00936">
    <property type="entry name" value="RIBOSOMAL_L35"/>
    <property type="match status" value="1"/>
</dbReference>
<dbReference type="GO" id="GO:0003735">
    <property type="term" value="F:structural constituent of ribosome"/>
    <property type="evidence" value="ECO:0007669"/>
    <property type="project" value="InterPro"/>
</dbReference>
<proteinExistence type="inferred from homology"/>
<dbReference type="InterPro" id="IPR037229">
    <property type="entry name" value="Ribosomal_bL35_sf"/>
</dbReference>
<dbReference type="Pfam" id="PF01632">
    <property type="entry name" value="Ribosomal_L35p"/>
    <property type="match status" value="1"/>
</dbReference>
<evidence type="ECO:0000256" key="5">
    <source>
        <dbReference type="RuleBase" id="RU000568"/>
    </source>
</evidence>
<feature type="region of interest" description="Disordered" evidence="6">
    <location>
        <begin position="1"/>
        <end position="62"/>
    </location>
</feature>
<dbReference type="EMBL" id="VXRG01000044">
    <property type="protein sequence ID" value="MXY92833.1"/>
    <property type="molecule type" value="Genomic_DNA"/>
</dbReference>
<name>A0A6B0YPJ0_9CHLR</name>
<dbReference type="InterPro" id="IPR018265">
    <property type="entry name" value="Ribosomal_bL35_CS"/>
</dbReference>
<reference evidence="7" key="1">
    <citation type="submission" date="2019-09" db="EMBL/GenBank/DDBJ databases">
        <title>Characterisation of the sponge microbiome using genome-centric metagenomics.</title>
        <authorList>
            <person name="Engelberts J.P."/>
            <person name="Robbins S.J."/>
            <person name="De Goeij J.M."/>
            <person name="Aranda M."/>
            <person name="Bell S.C."/>
            <person name="Webster N.S."/>
        </authorList>
    </citation>
    <scope>NUCLEOTIDE SEQUENCE</scope>
    <source>
        <strain evidence="7">SB0664_bin_27</strain>
    </source>
</reference>
<dbReference type="Gene3D" id="4.10.410.60">
    <property type="match status" value="1"/>
</dbReference>
<evidence type="ECO:0000256" key="4">
    <source>
        <dbReference type="ARBA" id="ARBA00035486"/>
    </source>
</evidence>
<evidence type="ECO:0000256" key="6">
    <source>
        <dbReference type="SAM" id="MobiDB-lite"/>
    </source>
</evidence>
<protein>
    <recommendedName>
        <fullName evidence="4 5">50S ribosomal protein L35</fullName>
    </recommendedName>
</protein>
<dbReference type="AlphaFoldDB" id="A0A6B0YPJ0"/>
<evidence type="ECO:0000256" key="1">
    <source>
        <dbReference type="ARBA" id="ARBA00006598"/>
    </source>
</evidence>
<evidence type="ECO:0000256" key="2">
    <source>
        <dbReference type="ARBA" id="ARBA00022980"/>
    </source>
</evidence>
<evidence type="ECO:0000313" key="7">
    <source>
        <dbReference type="EMBL" id="MXY92833.1"/>
    </source>
</evidence>
<dbReference type="PRINTS" id="PR00064">
    <property type="entry name" value="RIBOSOMALL35"/>
</dbReference>
<feature type="compositionally biased region" description="Basic residues" evidence="6">
    <location>
        <begin position="1"/>
        <end position="38"/>
    </location>
</feature>
<dbReference type="InterPro" id="IPR001706">
    <property type="entry name" value="Ribosomal_bL35"/>
</dbReference>